<accession>A0A3A1NCB5</accession>
<keyword evidence="1" id="KW-0812">Transmembrane</keyword>
<name>A0A3A1NCB5_9FLAO</name>
<dbReference type="OrthoDB" id="821805at2"/>
<dbReference type="RefSeq" id="WP_119608340.1">
    <property type="nucleotide sequence ID" value="NZ_QXFH01000072.1"/>
</dbReference>
<gene>
    <name evidence="2" type="ORF">D2V08_11800</name>
</gene>
<evidence type="ECO:0000313" key="2">
    <source>
        <dbReference type="EMBL" id="RIV33083.1"/>
    </source>
</evidence>
<comment type="caution">
    <text evidence="2">The sequence shown here is derived from an EMBL/GenBank/DDBJ whole genome shotgun (WGS) entry which is preliminary data.</text>
</comment>
<protein>
    <submittedName>
        <fullName evidence="2">Uncharacterized protein</fullName>
    </submittedName>
</protein>
<evidence type="ECO:0000313" key="3">
    <source>
        <dbReference type="Proteomes" id="UP000266067"/>
    </source>
</evidence>
<dbReference type="AlphaFoldDB" id="A0A3A1NCB5"/>
<dbReference type="EMBL" id="QXFH01000072">
    <property type="protein sequence ID" value="RIV33083.1"/>
    <property type="molecule type" value="Genomic_DNA"/>
</dbReference>
<dbReference type="Proteomes" id="UP000266067">
    <property type="component" value="Unassembled WGS sequence"/>
</dbReference>
<organism evidence="2 3">
    <name type="scientific">Flagellimonas lutimaris</name>
    <dbReference type="NCBI Taxonomy" id="475082"/>
    <lineage>
        <taxon>Bacteria</taxon>
        <taxon>Pseudomonadati</taxon>
        <taxon>Bacteroidota</taxon>
        <taxon>Flavobacteriia</taxon>
        <taxon>Flavobacteriales</taxon>
        <taxon>Flavobacteriaceae</taxon>
        <taxon>Flagellimonas</taxon>
    </lineage>
</organism>
<proteinExistence type="predicted"/>
<evidence type="ECO:0000256" key="1">
    <source>
        <dbReference type="SAM" id="Phobius"/>
    </source>
</evidence>
<keyword evidence="3" id="KW-1185">Reference proteome</keyword>
<feature type="transmembrane region" description="Helical" evidence="1">
    <location>
        <begin position="21"/>
        <end position="42"/>
    </location>
</feature>
<keyword evidence="1" id="KW-1133">Transmembrane helix</keyword>
<dbReference type="Pfam" id="PF19578">
    <property type="entry name" value="DUF6090"/>
    <property type="match status" value="1"/>
</dbReference>
<dbReference type="InterPro" id="IPR045749">
    <property type="entry name" value="DUF6090"/>
</dbReference>
<sequence>MIKFFRKIRQQLLSENKFGKYLTYAIGEIVLVVIGILIALQINNWNEAKKDRAYEVKMLSEIKRGLKGDQINLQEQIQAYEALKNTVDHFTSLTQNRVTFHDSLQSELWNLNIGRYYQFNTGPYEALKTSGIDRVSNDSLRNHLINFFDFELILFKTQIDHATRRYRSNVEQLLSLREFPYLDENNNWIVNRIPNDILQKPEFIWLLADIEWRASSAKNTIEKFTPKIDALLHQVNNEIDK</sequence>
<reference evidence="2 3" key="1">
    <citation type="submission" date="2018-08" db="EMBL/GenBank/DDBJ databases">
        <title>Proposal of Muricauda 72 sp.nov. and Muricauda NH166 sp.nov., isolated from seawater.</title>
        <authorList>
            <person name="Cheng H."/>
            <person name="Wu Y.-H."/>
            <person name="Guo L.-L."/>
            <person name="Xu X.-W."/>
        </authorList>
    </citation>
    <scope>NUCLEOTIDE SEQUENCE [LARGE SCALE GENOMIC DNA]</scope>
    <source>
        <strain evidence="2 3">KCTC 22173</strain>
    </source>
</reference>
<keyword evidence="1" id="KW-0472">Membrane</keyword>